<dbReference type="Proteomes" id="UP000254925">
    <property type="component" value="Unassembled WGS sequence"/>
</dbReference>
<dbReference type="InterPro" id="IPR001343">
    <property type="entry name" value="Hemolysn_Ca-bd"/>
</dbReference>
<dbReference type="Gene3D" id="2.150.10.10">
    <property type="entry name" value="Serralysin-like metalloprotease, C-terminal"/>
    <property type="match status" value="1"/>
</dbReference>
<evidence type="ECO:0000256" key="1">
    <source>
        <dbReference type="ARBA" id="ARBA00022729"/>
    </source>
</evidence>
<keyword evidence="1" id="KW-0732">Signal</keyword>
<dbReference type="InterPro" id="IPR018511">
    <property type="entry name" value="Hemolysin-typ_Ca-bd_CS"/>
</dbReference>
<dbReference type="SUPFAM" id="SSF69318">
    <property type="entry name" value="Integrin alpha N-terminal domain"/>
    <property type="match status" value="2"/>
</dbReference>
<dbReference type="SUPFAM" id="SSF51120">
    <property type="entry name" value="beta-Roll"/>
    <property type="match status" value="2"/>
</dbReference>
<dbReference type="InterPro" id="IPR013517">
    <property type="entry name" value="FG-GAP"/>
</dbReference>
<organism evidence="2 3">
    <name type="scientific">Microvirga subterranea</name>
    <dbReference type="NCBI Taxonomy" id="186651"/>
    <lineage>
        <taxon>Bacteria</taxon>
        <taxon>Pseudomonadati</taxon>
        <taxon>Pseudomonadota</taxon>
        <taxon>Alphaproteobacteria</taxon>
        <taxon>Hyphomicrobiales</taxon>
        <taxon>Methylobacteriaceae</taxon>
        <taxon>Microvirga</taxon>
    </lineage>
</organism>
<evidence type="ECO:0000313" key="2">
    <source>
        <dbReference type="EMBL" id="RDI53843.1"/>
    </source>
</evidence>
<reference evidence="2 3" key="1">
    <citation type="submission" date="2018-07" db="EMBL/GenBank/DDBJ databases">
        <title>Genomic Encyclopedia of Type Strains, Phase IV (KMG-IV): sequencing the most valuable type-strain genomes for metagenomic binning, comparative biology and taxonomic classification.</title>
        <authorList>
            <person name="Goeker M."/>
        </authorList>
    </citation>
    <scope>NUCLEOTIDE SEQUENCE [LARGE SCALE GENOMIC DNA]</scope>
    <source>
        <strain evidence="2 3">DSM 14364</strain>
    </source>
</reference>
<proteinExistence type="predicted"/>
<evidence type="ECO:0000313" key="3">
    <source>
        <dbReference type="Proteomes" id="UP000254925"/>
    </source>
</evidence>
<accession>A0A370HA72</accession>
<dbReference type="InterPro" id="IPR028994">
    <property type="entry name" value="Integrin_alpha_N"/>
</dbReference>
<gene>
    <name evidence="2" type="ORF">DES45_11247</name>
</gene>
<sequence length="730" mass="78084">MPLPPLSTVKPPLSTSYYTVNQYGFYHRQMSEAYGPWYYPTPNDYNPPGVFTLETSSHATGDFNGDGHQDLLIGWVATPHTVERVTPVYPTVFLNDGHGGLLPANTNVVGDLPNIHMGYRLVVADFNGDGVDDFAQGSMGRITRLPGGTFDTHWDPMTLVLSQPDRTLRDASKNIEGQEYGAPTEGLTFAHDTAAGDIDGDGDIDLYSGKVLLLNDGTGHFKNESKLLPEEARPTDTNIMSSVMADLDNDGADDLVSAQFNGGTNNVFFSRWSNGMPGWQKVQLPGGLYGSNTNFNDVTVADINGDGLKDILFAETRRDPYYTGRAIQILVNKGNGVFVDETGARISNAFRDAAGGEGELNALDIDGDGDFDLIDSSVPFENGRRAPSGTSVALNDGAGHFTWVNNEVFAYVQPFQIAGYEHLEDMWTQGPGRMIPIDLDGKNGLDFVGLAQPPLLQWPVTDPQDFIMFTALNTVPLGKGIDGTSEGEVLAGTAADDLINGFSGNDTLRGYGGNDRLNGGKGNDRLEGGKGNDTYVVDSSRDTVIEAARGGRDTVLTSVSYAISSSAEVEVLSINPSGSTAAINLTGNKYSNSLIGSSGRNTLKGGDGSDKLYGGLGNDRLYGGPGKDVFIFNTSPHKTQNMDTISDFSIADDTIKLDNAVFTKVGANGRLKAGAFWVGGKAHDRSDRIIYDDRSGALYYDADGTGKSGPVKFAQLTKGLGLTESDFYVI</sequence>
<dbReference type="Pfam" id="PF13517">
    <property type="entry name" value="FG-GAP_3"/>
    <property type="match status" value="2"/>
</dbReference>
<dbReference type="Pfam" id="PF00353">
    <property type="entry name" value="HemolysinCabind"/>
    <property type="match status" value="2"/>
</dbReference>
<dbReference type="Gene3D" id="2.130.10.130">
    <property type="entry name" value="Integrin alpha, N-terminal"/>
    <property type="match status" value="2"/>
</dbReference>
<dbReference type="PROSITE" id="PS00330">
    <property type="entry name" value="HEMOLYSIN_CALCIUM"/>
    <property type="match status" value="1"/>
</dbReference>
<dbReference type="GO" id="GO:0005509">
    <property type="term" value="F:calcium ion binding"/>
    <property type="evidence" value="ECO:0007669"/>
    <property type="project" value="InterPro"/>
</dbReference>
<dbReference type="AlphaFoldDB" id="A0A370HA72"/>
<dbReference type="EMBL" id="QQBB01000012">
    <property type="protein sequence ID" value="RDI53843.1"/>
    <property type="molecule type" value="Genomic_DNA"/>
</dbReference>
<dbReference type="PRINTS" id="PR00313">
    <property type="entry name" value="CABNDNGRPT"/>
</dbReference>
<comment type="caution">
    <text evidence="2">The sequence shown here is derived from an EMBL/GenBank/DDBJ whole genome shotgun (WGS) entry which is preliminary data.</text>
</comment>
<protein>
    <submittedName>
        <fullName evidence="2">Hemolysin type calcium-binding protein</fullName>
    </submittedName>
</protein>
<name>A0A370HA72_9HYPH</name>
<dbReference type="InterPro" id="IPR011049">
    <property type="entry name" value="Serralysin-like_metalloprot_C"/>
</dbReference>
<keyword evidence="3" id="KW-1185">Reference proteome</keyword>
<dbReference type="PANTHER" id="PTHR46580">
    <property type="entry name" value="SENSOR KINASE-RELATED"/>
    <property type="match status" value="1"/>
</dbReference>